<name>B4S7F9_PROA2</name>
<evidence type="ECO:0000313" key="2">
    <source>
        <dbReference type="Proteomes" id="UP000002725"/>
    </source>
</evidence>
<dbReference type="Gene3D" id="3.40.50.1820">
    <property type="entry name" value="alpha/beta hydrolase"/>
    <property type="match status" value="1"/>
</dbReference>
<sequence>MSQVPDKEPYSREIHQFKTTPSMNPIRIDNYCFDRIHLWVRYDKDRIGFTELALEVFYPADRKANGLLMFNHGFLIGDDLLYLPKKLLCTFFNNDCPLFQKNPSEYYNYTSAIVERNWAFACVTACHKENEVMPWTDFGGNPRVGQEAYTAASYLIRYGATNMFHNESAVDKARFMVNNRVVFAGHSVGGAHAQAAATGFVNLQAIGEATGVRYNPVVYDREILPYHTEPLASWPEEYLADLVGLVQLSPVDMTQKALNFGMAPYRNALSTIPMPILMIIGQCDCAARKDSTPPAWSPDDQVETQFTEEAPSDGDSWAVVANVERGSHCGYLTRKNLLCTQADNASCGLCDADKGYKADGDETRFTVELFRRFLALFPDEGGFDGDFCQWIESPFMTWLNNASPDGSVSLVPFGGGDDYIDYTGKDRCA</sequence>
<proteinExistence type="predicted"/>
<evidence type="ECO:0000313" key="1">
    <source>
        <dbReference type="EMBL" id="ACF45996.1"/>
    </source>
</evidence>
<dbReference type="EMBL" id="CP001108">
    <property type="protein sequence ID" value="ACF45996.1"/>
    <property type="molecule type" value="Genomic_DNA"/>
</dbReference>
<accession>B4S7F9</accession>
<dbReference type="Proteomes" id="UP000002725">
    <property type="component" value="Chromosome"/>
</dbReference>
<dbReference type="eggNOG" id="ENOG502Z8P2">
    <property type="taxonomic scope" value="Bacteria"/>
</dbReference>
<dbReference type="SUPFAM" id="SSF53474">
    <property type="entry name" value="alpha/beta-Hydrolases"/>
    <property type="match status" value="1"/>
</dbReference>
<keyword evidence="2" id="KW-1185">Reference proteome</keyword>
<dbReference type="InterPro" id="IPR029058">
    <property type="entry name" value="AB_hydrolase_fold"/>
</dbReference>
<reference evidence="1" key="1">
    <citation type="submission" date="2008-06" db="EMBL/GenBank/DDBJ databases">
        <title>Complete sequence of chromosome of Prosthecochloris aestuarii DSM 271.</title>
        <authorList>
            <consortium name="US DOE Joint Genome Institute"/>
            <person name="Lucas S."/>
            <person name="Copeland A."/>
            <person name="Lapidus A."/>
            <person name="Glavina del Rio T."/>
            <person name="Dalin E."/>
            <person name="Tice H."/>
            <person name="Bruce D."/>
            <person name="Goodwin L."/>
            <person name="Pitluck S."/>
            <person name="Schmutz J."/>
            <person name="Larimer F."/>
            <person name="Land M."/>
            <person name="Hauser L."/>
            <person name="Kyrpides N."/>
            <person name="Anderson I."/>
            <person name="Liu Z."/>
            <person name="Li T."/>
            <person name="Zhao F."/>
            <person name="Overmann J."/>
            <person name="Bryant D.A."/>
            <person name="Richardson P."/>
        </authorList>
    </citation>
    <scope>NUCLEOTIDE SEQUENCE [LARGE SCALE GENOMIC DNA]</scope>
    <source>
        <strain evidence="1">DSM 271</strain>
    </source>
</reference>
<gene>
    <name evidence="1" type="ordered locus">Paes_0953</name>
</gene>
<dbReference type="AlphaFoldDB" id="B4S7F9"/>
<dbReference type="KEGG" id="paa:Paes_0953"/>
<protein>
    <submittedName>
        <fullName evidence="1">Uncharacterized protein</fullName>
    </submittedName>
</protein>
<organism evidence="1 2">
    <name type="scientific">Prosthecochloris aestuarii (strain DSM 271 / SK 413)</name>
    <dbReference type="NCBI Taxonomy" id="290512"/>
    <lineage>
        <taxon>Bacteria</taxon>
        <taxon>Pseudomonadati</taxon>
        <taxon>Chlorobiota</taxon>
        <taxon>Chlorobiia</taxon>
        <taxon>Chlorobiales</taxon>
        <taxon>Chlorobiaceae</taxon>
        <taxon>Prosthecochloris</taxon>
    </lineage>
</organism>
<dbReference type="HOGENOM" id="CLU_639132_0_0_10"/>
<dbReference type="STRING" id="290512.Paes_0953"/>